<protein>
    <submittedName>
        <fullName evidence="7">Filamentous hemagglutinin N-terminal domain-containing protein</fullName>
    </submittedName>
</protein>
<dbReference type="InterPro" id="IPR041248">
    <property type="entry name" value="YDG"/>
</dbReference>
<dbReference type="GO" id="GO:0004197">
    <property type="term" value="F:cysteine-type endopeptidase activity"/>
    <property type="evidence" value="ECO:0007669"/>
    <property type="project" value="InterPro"/>
</dbReference>
<evidence type="ECO:0000256" key="1">
    <source>
        <dbReference type="ARBA" id="ARBA00004613"/>
    </source>
</evidence>
<dbReference type="NCBIfam" id="TIGR01901">
    <property type="entry name" value="adhes_NPXG"/>
    <property type="match status" value="1"/>
</dbReference>
<feature type="chain" id="PRO_5038079040" evidence="5">
    <location>
        <begin position="36"/>
        <end position="2095"/>
    </location>
</feature>
<dbReference type="InterPro" id="IPR008638">
    <property type="entry name" value="FhaB/CdiA-like_TPS"/>
</dbReference>
<dbReference type="GO" id="GO:0005576">
    <property type="term" value="C:extracellular region"/>
    <property type="evidence" value="ECO:0007669"/>
    <property type="project" value="UniProtKB-SubCell"/>
</dbReference>
<dbReference type="Gene3D" id="3.40.50.1460">
    <property type="match status" value="1"/>
</dbReference>
<dbReference type="InterPro" id="IPR050909">
    <property type="entry name" value="Bact_Autotransporter_VF"/>
</dbReference>
<evidence type="ECO:0000256" key="4">
    <source>
        <dbReference type="SAM" id="MobiDB-lite"/>
    </source>
</evidence>
<dbReference type="Pfam" id="PF18676">
    <property type="entry name" value="MBG_2"/>
    <property type="match status" value="1"/>
</dbReference>
<keyword evidence="3 5" id="KW-0732">Signal</keyword>
<dbReference type="GO" id="GO:0006508">
    <property type="term" value="P:proteolysis"/>
    <property type="evidence" value="ECO:0007669"/>
    <property type="project" value="InterPro"/>
</dbReference>
<feature type="region of interest" description="Disordered" evidence="4">
    <location>
        <begin position="1597"/>
        <end position="1699"/>
    </location>
</feature>
<dbReference type="InterPro" id="IPR012334">
    <property type="entry name" value="Pectin_lyas_fold"/>
</dbReference>
<evidence type="ECO:0000256" key="2">
    <source>
        <dbReference type="ARBA" id="ARBA00022525"/>
    </source>
</evidence>
<dbReference type="RefSeq" id="WP_198111528.1">
    <property type="nucleotide sequence ID" value="NZ_JAEDAK010000008.1"/>
</dbReference>
<evidence type="ECO:0000256" key="3">
    <source>
        <dbReference type="ARBA" id="ARBA00022729"/>
    </source>
</evidence>
<dbReference type="SUPFAM" id="SSF51126">
    <property type="entry name" value="Pectin lyase-like"/>
    <property type="match status" value="1"/>
</dbReference>
<dbReference type="InterPro" id="IPR001309">
    <property type="entry name" value="Pept_C14_p20"/>
</dbReference>
<comment type="caution">
    <text evidence="7">The sequence shown here is derived from an EMBL/GenBank/DDBJ whole genome shotgun (WGS) entry which is preliminary data.</text>
</comment>
<dbReference type="PROSITE" id="PS50208">
    <property type="entry name" value="CASPASE_P20"/>
    <property type="match status" value="1"/>
</dbReference>
<evidence type="ECO:0000313" key="7">
    <source>
        <dbReference type="EMBL" id="MBH9577752.1"/>
    </source>
</evidence>
<proteinExistence type="predicted"/>
<dbReference type="Gene3D" id="2.160.20.10">
    <property type="entry name" value="Single-stranded right-handed beta-helix, Pectin lyase-like"/>
    <property type="match status" value="1"/>
</dbReference>
<reference evidence="7" key="1">
    <citation type="submission" date="2020-12" db="EMBL/GenBank/DDBJ databases">
        <title>The genome sequence of Inhella sp. 1Y17.</title>
        <authorList>
            <person name="Liu Y."/>
        </authorList>
    </citation>
    <scope>NUCLEOTIDE SEQUENCE</scope>
    <source>
        <strain evidence="7">1Y17</strain>
    </source>
</reference>
<name>A0A931J6I0_9BURK</name>
<feature type="compositionally biased region" description="Pro residues" evidence="4">
    <location>
        <begin position="1803"/>
        <end position="1815"/>
    </location>
</feature>
<dbReference type="Proteomes" id="UP000613266">
    <property type="component" value="Unassembled WGS sequence"/>
</dbReference>
<dbReference type="SMART" id="SM00912">
    <property type="entry name" value="Haemagg_act"/>
    <property type="match status" value="1"/>
</dbReference>
<dbReference type="InterPro" id="IPR011600">
    <property type="entry name" value="Pept_C14_caspase"/>
</dbReference>
<dbReference type="InterPro" id="IPR029030">
    <property type="entry name" value="Caspase-like_dom_sf"/>
</dbReference>
<dbReference type="PANTHER" id="PTHR12338:SF8">
    <property type="entry name" value="HEME_HEMOPEXIN-BINDING PROTEIN"/>
    <property type="match status" value="1"/>
</dbReference>
<feature type="compositionally biased region" description="Gly residues" evidence="4">
    <location>
        <begin position="1647"/>
        <end position="1699"/>
    </location>
</feature>
<evidence type="ECO:0000313" key="8">
    <source>
        <dbReference type="Proteomes" id="UP000613266"/>
    </source>
</evidence>
<feature type="region of interest" description="Disordered" evidence="4">
    <location>
        <begin position="1796"/>
        <end position="1817"/>
    </location>
</feature>
<dbReference type="InterPro" id="IPR011050">
    <property type="entry name" value="Pectin_lyase_fold/virulence"/>
</dbReference>
<dbReference type="InterPro" id="IPR041286">
    <property type="entry name" value="MBG_2"/>
</dbReference>
<keyword evidence="2" id="KW-0964">Secreted</keyword>
<dbReference type="Pfam" id="PF18657">
    <property type="entry name" value="YDG"/>
    <property type="match status" value="7"/>
</dbReference>
<evidence type="ECO:0000259" key="6">
    <source>
        <dbReference type="PROSITE" id="PS50208"/>
    </source>
</evidence>
<feature type="compositionally biased region" description="Gly residues" evidence="4">
    <location>
        <begin position="1600"/>
        <end position="1612"/>
    </location>
</feature>
<dbReference type="Pfam" id="PF05860">
    <property type="entry name" value="TPS"/>
    <property type="match status" value="1"/>
</dbReference>
<organism evidence="7 8">
    <name type="scientific">Inhella proteolytica</name>
    <dbReference type="NCBI Taxonomy" id="2795029"/>
    <lineage>
        <taxon>Bacteria</taxon>
        <taxon>Pseudomonadati</taxon>
        <taxon>Pseudomonadota</taxon>
        <taxon>Betaproteobacteria</taxon>
        <taxon>Burkholderiales</taxon>
        <taxon>Sphaerotilaceae</taxon>
        <taxon>Inhella</taxon>
    </lineage>
</organism>
<dbReference type="PANTHER" id="PTHR12338">
    <property type="entry name" value="AUTOTRANSPORTER"/>
    <property type="match status" value="1"/>
</dbReference>
<feature type="signal peptide" evidence="5">
    <location>
        <begin position="1"/>
        <end position="35"/>
    </location>
</feature>
<sequence length="2095" mass="208164">MKTSNTSKSRAFLLRPLVQALAASALLSLPLAAVSQVLPSGLQVVRGQAQVSTQGQQMTVTNSPNAILNWNQFGIGTGYGVHFQQANAASKVLNRVVGQDPSQILGSLTSNGQVWLLNPNGILFGAQARVDVASLVASTLNLSDQDWLSGRLRFEQDASLPGGHIVNQGELHGAQGGQVVLLAADVRNEGQISAPQGQAVLAAGRQIELVDTAAPHVRVRLLAEAGEVLNSGVLQAEDGRIDVHAAAVRQQGQVHADGARGGEVLLQAVSGRLTQLGEVSARGTQGAGGQIQLLGREVVVDGQALVDASGAAGGGEILVGGGLQGKDVRVPNARAVFFGSEATARADALQQGQGGTVVLWSDEATRAYGHFSARGGVQGGAGGLVETSGGWLDARPASMRVDAARGAAGTWLIDPYNVSIGVGSDTNVSVTGTAPVLVAPTASGSFVAISTLESALAGGQNVTVTTSGAGSEAGNISWSGNLSLLSVVGTLTLTLIADGDVSFSGSTISALGTNLSLDVQAGRSGTGSVLASGLNISTSGNVTLGGYSGAPAPGSASQPGIHLNGVDFNLGGDLSLRATNTAGMSGVEITSSDLTQRRLTIDGKASTGKGILVEGGTSILSEESAVLRGEGSTHGVHIRNGSQVQVNHDGYLASGTLDVQGTGRGSGAIGVLIDASSGGTVLISNQVGSLRVSGSTDSSSAPAVQITGAAASTPYQALDASMTGLLSIEALQGAIQISGSQINQDDLAPNPRDFSIKGPSLNLSNSWLIGGGLMRLQADSQVFQSSSLITAYSSAVPAVLIGQDGTVGASRIDNQSGSGLFGGNISQWTLVGQHPLDSATFTPGQNQFNPGALNPNYKAYGTTGYDTTFIAGKGNGFHFSSPVYAAITGTALDKVYDGTTAASVSGLGASGLAGDTLTLKPGVTAVFRDKHVGTDKPLDLTSSDAFTAVDGSGRPIYGYSVGASGLTASITPLAVLVSGLSAQDKVYDGTTVAGLVGSASFTVLPGDSVSLTNPTGEFSDRHVGTAKPVSLSGLSFGGPDGGNYVLNFSGSLSANITPAPLAVGGLIVEPKVYDGNTTATLGGTAVPTALGGDSVTLSGTPLASYDTKQVGTGKPVKVSGLSLSGPDAGNYSFAGSLMLSGDITPATLVLSGLTALNKVYDGTTLAQLSGTAVAAPLAGDSVVVSGSPSASFDTRHVGTNKPVVLTGLNLSGADAGNYVLKPESALTASITPAPLNIAGLVAGSKVYDGTVTAQLTGTPTFQALAGDDVGVAPSLTASFVDKHVGIGKTVTLQGLALTGADAGNYMPVAAGVLKADITPRPATVSGLQAQSKVYDGSDLATLGGTPVLSILAGDQVSLASALDARFNNKQVGTAKPVTVSGLSFGGADAANYSFTLSGSLSADITPRVLNLAGVQVGSKVYDGSASAPLSGTPSISPVAGDQVALAGTLQAQFGGSNAAGVGQAKPVQLSGLTLGGADAGNYTLALPALTGVVTPATLTYVATPAQRLVGQLVGQLSGSVTGFVAGESLATATTGSLQFTAPAVGGANTPALVEGSFAIVGSGLSAANYSFAQAAGNASALVVYALTPEILAQTPAVTPVGGGGSGGAGGSDPGTPPGVPPLGGTGPAGGPPPPLGVLDLSSPLPPAGGGGGAGAPAGGAAGAGSGGSVGGTSGGTSGGSPSGTSGGSSGGSGGNSGSGGGAGMGGGLAAGAGIAAAGARFGAVDLGGMSMDAIQQLLDERNRIKRKLFEEALTRLESNPGLADLQTCTNRKEAEAGNCLVTEALRLELQAEASGAPSAIKPPASPAPGAAPAPAPSTAAPAVAQAVAAPPPPAFSQRRAVKTAALPQIERKIALVIGVNDYQDRNIPQLEGAVGDAEAMASLVESRLGYETVLLRNATKTQVVAALNRLALELRPQDSVLVYYAGHGDEINAPEGGKQGYWQLADSDARRPETWLSNNDIGRLMRAMSARQVALLSDSCYSGSLVTGQRLRAVPAPGALNPNEVLGERTVVVMSSGGNAPVADSGENGHSPFAFHLFQTLGEVPSWKPGANVFETVRFMVARKFPQSPQYGFSGPVNVPKPVDYLFEQRKLDQR</sequence>
<gene>
    <name evidence="7" type="ORF">I7X39_12650</name>
</gene>
<keyword evidence="8" id="KW-1185">Reference proteome</keyword>
<accession>A0A931J6I0</accession>
<comment type="subcellular location">
    <subcellularLocation>
        <location evidence="1">Secreted</location>
    </subcellularLocation>
</comment>
<dbReference type="Pfam" id="PF00656">
    <property type="entry name" value="Peptidase_C14"/>
    <property type="match status" value="1"/>
</dbReference>
<evidence type="ECO:0000256" key="5">
    <source>
        <dbReference type="SAM" id="SignalP"/>
    </source>
</evidence>
<dbReference type="EMBL" id="JAEDAK010000008">
    <property type="protein sequence ID" value="MBH9577752.1"/>
    <property type="molecule type" value="Genomic_DNA"/>
</dbReference>
<feature type="domain" description="Caspase family p20" evidence="6">
    <location>
        <begin position="1850"/>
        <end position="1930"/>
    </location>
</feature>
<dbReference type="SUPFAM" id="SSF52129">
    <property type="entry name" value="Caspase-like"/>
    <property type="match status" value="1"/>
</dbReference>